<dbReference type="GO" id="GO:0000976">
    <property type="term" value="F:transcription cis-regulatory region binding"/>
    <property type="evidence" value="ECO:0007669"/>
    <property type="project" value="TreeGrafter"/>
</dbReference>
<dbReference type="InterPro" id="IPR036390">
    <property type="entry name" value="WH_DNA-bd_sf"/>
</dbReference>
<dbReference type="SUPFAM" id="SSF53850">
    <property type="entry name" value="Periplasmic binding protein-like II"/>
    <property type="match status" value="1"/>
</dbReference>
<dbReference type="Proteomes" id="UP000285138">
    <property type="component" value="Unassembled WGS sequence"/>
</dbReference>
<dbReference type="PANTHER" id="PTHR30126">
    <property type="entry name" value="HTH-TYPE TRANSCRIPTIONAL REGULATOR"/>
    <property type="match status" value="1"/>
</dbReference>
<evidence type="ECO:0000313" key="7">
    <source>
        <dbReference type="Proteomes" id="UP000285138"/>
    </source>
</evidence>
<dbReference type="PANTHER" id="PTHR30126:SF64">
    <property type="entry name" value="HTH-TYPE TRANSCRIPTIONAL REGULATOR CITR"/>
    <property type="match status" value="1"/>
</dbReference>
<dbReference type="Pfam" id="PF03466">
    <property type="entry name" value="LysR_substrate"/>
    <property type="match status" value="1"/>
</dbReference>
<feature type="domain" description="HTH lysR-type" evidence="5">
    <location>
        <begin position="1"/>
        <end position="58"/>
    </location>
</feature>
<dbReference type="GO" id="GO:0003700">
    <property type="term" value="F:DNA-binding transcription factor activity"/>
    <property type="evidence" value="ECO:0007669"/>
    <property type="project" value="InterPro"/>
</dbReference>
<keyword evidence="3" id="KW-0238">DNA-binding</keyword>
<dbReference type="InterPro" id="IPR000847">
    <property type="entry name" value="LysR_HTH_N"/>
</dbReference>
<sequence length="305" mass="34114">MNLNQIIAFCTVVKAGSISKAARHLHLTQPALSVQIQDLENYFQTKLLERTNRGVRTTPAGDLAYSYGERIMSLSEGLLQEINSIKDLESEEMTVGASSTIGGYALPCSIYAFKEKYPHSIIKLTISNTRDIIEKTEDGMLDIGLIEGPFYNNSLKTEKLIATNICEDELVLISDSQNFKNNKKINLEELKRLPLILSEKGSGTRETIEKAFQDNNINLNSLNITIELNTIEAIKSSVEAGQGVSIISRLAVRKELRHKTLKAFKVEGISFSHNFTVIYSSVKPKTSLQKTFLDFIKCPRTRSFC</sequence>
<organism evidence="6 7">
    <name type="scientific">Candidatus Syntrophonatronum acetioxidans</name>
    <dbReference type="NCBI Taxonomy" id="1795816"/>
    <lineage>
        <taxon>Bacteria</taxon>
        <taxon>Bacillati</taxon>
        <taxon>Bacillota</taxon>
        <taxon>Clostridia</taxon>
        <taxon>Eubacteriales</taxon>
        <taxon>Syntrophomonadaceae</taxon>
        <taxon>Candidatus Syntrophonatronum</taxon>
    </lineage>
</organism>
<evidence type="ECO:0000259" key="5">
    <source>
        <dbReference type="PROSITE" id="PS50931"/>
    </source>
</evidence>
<dbReference type="CDD" id="cd08420">
    <property type="entry name" value="PBP2_CysL_like"/>
    <property type="match status" value="1"/>
</dbReference>
<protein>
    <submittedName>
        <fullName evidence="6">LysR family transcriptional regulator</fullName>
    </submittedName>
</protein>
<gene>
    <name evidence="6" type="ORF">D5R97_01580</name>
</gene>
<reference evidence="6 7" key="1">
    <citation type="submission" date="2018-08" db="EMBL/GenBank/DDBJ databases">
        <title>The metabolism and importance of syntrophic acetate oxidation coupled to methane or sulfide production in haloalkaline environments.</title>
        <authorList>
            <person name="Timmers P.H.A."/>
            <person name="Vavourakis C.D."/>
            <person name="Sorokin D.Y."/>
            <person name="Sinninghe Damste J.S."/>
            <person name="Muyzer G."/>
            <person name="Stams A.J.M."/>
            <person name="Plugge C.M."/>
        </authorList>
    </citation>
    <scope>NUCLEOTIDE SEQUENCE [LARGE SCALE GENOMIC DNA]</scope>
    <source>
        <strain evidence="6">MSAO_Bac1</strain>
    </source>
</reference>
<dbReference type="InterPro" id="IPR036388">
    <property type="entry name" value="WH-like_DNA-bd_sf"/>
</dbReference>
<dbReference type="PRINTS" id="PR00039">
    <property type="entry name" value="HTHLYSR"/>
</dbReference>
<name>A0A424YHU6_9FIRM</name>
<evidence type="ECO:0000256" key="1">
    <source>
        <dbReference type="ARBA" id="ARBA00009437"/>
    </source>
</evidence>
<comment type="caution">
    <text evidence="6">The sequence shown here is derived from an EMBL/GenBank/DDBJ whole genome shotgun (WGS) entry which is preliminary data.</text>
</comment>
<keyword evidence="2" id="KW-0805">Transcription regulation</keyword>
<comment type="similarity">
    <text evidence="1">Belongs to the LysR transcriptional regulatory family.</text>
</comment>
<dbReference type="FunFam" id="1.10.10.10:FF:000001">
    <property type="entry name" value="LysR family transcriptional regulator"/>
    <property type="match status" value="1"/>
</dbReference>
<dbReference type="Gene3D" id="3.40.190.290">
    <property type="match status" value="1"/>
</dbReference>
<dbReference type="Gene3D" id="1.10.10.10">
    <property type="entry name" value="Winged helix-like DNA-binding domain superfamily/Winged helix DNA-binding domain"/>
    <property type="match status" value="1"/>
</dbReference>
<evidence type="ECO:0000256" key="4">
    <source>
        <dbReference type="ARBA" id="ARBA00023163"/>
    </source>
</evidence>
<evidence type="ECO:0000256" key="3">
    <source>
        <dbReference type="ARBA" id="ARBA00023125"/>
    </source>
</evidence>
<evidence type="ECO:0000313" key="6">
    <source>
        <dbReference type="EMBL" id="RQD77831.1"/>
    </source>
</evidence>
<dbReference type="AlphaFoldDB" id="A0A424YHU6"/>
<keyword evidence="4" id="KW-0804">Transcription</keyword>
<accession>A0A424YHU6</accession>
<proteinExistence type="inferred from homology"/>
<dbReference type="Pfam" id="PF00126">
    <property type="entry name" value="HTH_1"/>
    <property type="match status" value="1"/>
</dbReference>
<evidence type="ECO:0000256" key="2">
    <source>
        <dbReference type="ARBA" id="ARBA00023015"/>
    </source>
</evidence>
<dbReference type="PROSITE" id="PS50931">
    <property type="entry name" value="HTH_LYSR"/>
    <property type="match status" value="1"/>
</dbReference>
<dbReference type="InterPro" id="IPR005119">
    <property type="entry name" value="LysR_subst-bd"/>
</dbReference>
<dbReference type="SUPFAM" id="SSF46785">
    <property type="entry name" value="Winged helix' DNA-binding domain"/>
    <property type="match status" value="1"/>
</dbReference>
<dbReference type="EMBL" id="QZAA01000053">
    <property type="protein sequence ID" value="RQD77831.1"/>
    <property type="molecule type" value="Genomic_DNA"/>
</dbReference>